<gene>
    <name evidence="1" type="ORF">EAY07_12950</name>
</gene>
<dbReference type="InterPro" id="IPR004929">
    <property type="entry name" value="I-spanin"/>
</dbReference>
<dbReference type="GO" id="GO:0044659">
    <property type="term" value="P:viral release from host cell by cytolysis"/>
    <property type="evidence" value="ECO:0007669"/>
    <property type="project" value="InterPro"/>
</dbReference>
<dbReference type="Proteomes" id="UP000722957">
    <property type="component" value="Unassembled WGS sequence"/>
</dbReference>
<accession>A0AAW4AEB2</accession>
<evidence type="ECO:0000313" key="1">
    <source>
        <dbReference type="EMBL" id="MBF4272928.1"/>
    </source>
</evidence>
<dbReference type="EMBL" id="RDOM01000033">
    <property type="protein sequence ID" value="MBF4272928.1"/>
    <property type="molecule type" value="Genomic_DNA"/>
</dbReference>
<organism evidence="1 2">
    <name type="scientific">Vibrio anguillarum</name>
    <name type="common">Listonella anguillarum</name>
    <dbReference type="NCBI Taxonomy" id="55601"/>
    <lineage>
        <taxon>Bacteria</taxon>
        <taxon>Pseudomonadati</taxon>
        <taxon>Pseudomonadota</taxon>
        <taxon>Gammaproteobacteria</taxon>
        <taxon>Vibrionales</taxon>
        <taxon>Vibrionaceae</taxon>
        <taxon>Vibrio</taxon>
    </lineage>
</organism>
<evidence type="ECO:0000313" key="2">
    <source>
        <dbReference type="Proteomes" id="UP000722957"/>
    </source>
</evidence>
<protein>
    <submittedName>
        <fullName evidence="1">Lysis protein</fullName>
    </submittedName>
</protein>
<comment type="caution">
    <text evidence="1">The sequence shown here is derived from an EMBL/GenBank/DDBJ whole genome shotgun (WGS) entry which is preliminary data.</text>
</comment>
<dbReference type="Pfam" id="PF03245">
    <property type="entry name" value="Phage_lysis"/>
    <property type="match status" value="1"/>
</dbReference>
<sequence>MAEPMLTKLKFITLAVLVILLIASSSLLYVKTVELDSANNKLSEANLKIDSYVKSQELQKQRIEMLAEIGDQSAKELKIAHDEINHLADQLRAGPMRVYVKASCPKPVSDSATTGSVGDAGAAQLDEAAREDYLHFRRMIVDNERQVKYLQSYIKTQCMVAQ</sequence>
<reference evidence="1 2" key="1">
    <citation type="journal article" date="2021" name="PeerJ">
        <title>Analysis of 44 Vibrio anguillarum genomes reveals high genetic diversity.</title>
        <authorList>
            <person name="Hansen M.J."/>
            <person name="Dalsgaard I."/>
        </authorList>
    </citation>
    <scope>NUCLEOTIDE SEQUENCE [LARGE SCALE GENOMIC DNA]</scope>
    <source>
        <strain evidence="1 2">17-16730-2A</strain>
    </source>
</reference>
<dbReference type="HAMAP" id="MF_04137">
    <property type="entry name" value="I_SPANIN_LAMBDA"/>
    <property type="match status" value="1"/>
</dbReference>
<name>A0AAW4AEB2_VIBAN</name>
<proteinExistence type="inferred from homology"/>
<dbReference type="AlphaFoldDB" id="A0AAW4AEB2"/>